<dbReference type="SUPFAM" id="SSF51735">
    <property type="entry name" value="NAD(P)-binding Rossmann-fold domains"/>
    <property type="match status" value="1"/>
</dbReference>
<keyword evidence="3" id="KW-1185">Reference proteome</keyword>
<dbReference type="EMBL" id="LT598483">
    <property type="protein sequence ID" value="SCU77227.1"/>
    <property type="molecule type" value="Genomic_DNA"/>
</dbReference>
<dbReference type="PANTHER" id="PTHR47534:SF3">
    <property type="entry name" value="ALCOHOL DEHYDROGENASE-LIKE C-TERMINAL DOMAIN-CONTAINING PROTEIN"/>
    <property type="match status" value="1"/>
</dbReference>
<dbReference type="OrthoDB" id="2898509at2759"/>
<reference evidence="3" key="1">
    <citation type="submission" date="2016-03" db="EMBL/GenBank/DDBJ databases">
        <authorList>
            <person name="Devillers Hugo."/>
        </authorList>
    </citation>
    <scope>NUCLEOTIDE SEQUENCE [LARGE SCALE GENOMIC DNA]</scope>
</reference>
<organism evidence="2 3">
    <name type="scientific">Lachancea meyersii CBS 8951</name>
    <dbReference type="NCBI Taxonomy" id="1266667"/>
    <lineage>
        <taxon>Eukaryota</taxon>
        <taxon>Fungi</taxon>
        <taxon>Dikarya</taxon>
        <taxon>Ascomycota</taxon>
        <taxon>Saccharomycotina</taxon>
        <taxon>Saccharomycetes</taxon>
        <taxon>Saccharomycetales</taxon>
        <taxon>Saccharomycetaceae</taxon>
        <taxon>Lachancea</taxon>
    </lineage>
</organism>
<dbReference type="InterPro" id="IPR052228">
    <property type="entry name" value="Sec_Metab_Biosynth_Oxidored"/>
</dbReference>
<evidence type="ECO:0000256" key="1">
    <source>
        <dbReference type="ARBA" id="ARBA00023002"/>
    </source>
</evidence>
<dbReference type="Gene3D" id="3.40.50.720">
    <property type="entry name" value="NAD(P)-binding Rossmann-like Domain"/>
    <property type="match status" value="1"/>
</dbReference>
<keyword evidence="1" id="KW-0560">Oxidoreductase</keyword>
<dbReference type="InterPro" id="IPR036291">
    <property type="entry name" value="NAD(P)-bd_dom_sf"/>
</dbReference>
<evidence type="ECO:0000313" key="3">
    <source>
        <dbReference type="Proteomes" id="UP000191144"/>
    </source>
</evidence>
<dbReference type="InterPro" id="IPR002347">
    <property type="entry name" value="SDR_fam"/>
</dbReference>
<dbReference type="AlphaFoldDB" id="A0A1G4IL00"/>
<dbReference type="Pfam" id="PF00106">
    <property type="entry name" value="adh_short"/>
    <property type="match status" value="1"/>
</dbReference>
<accession>A0A1G4IL00</accession>
<dbReference type="GO" id="GO:0016491">
    <property type="term" value="F:oxidoreductase activity"/>
    <property type="evidence" value="ECO:0007669"/>
    <property type="project" value="UniProtKB-KW"/>
</dbReference>
<gene>
    <name evidence="2" type="ORF">LAME_0A00166G</name>
</gene>
<protein>
    <submittedName>
        <fullName evidence="2">LAME_0A00166g1_1</fullName>
    </submittedName>
</protein>
<name>A0A1G4IL00_9SACH</name>
<dbReference type="Proteomes" id="UP000191144">
    <property type="component" value="Chromosome A"/>
</dbReference>
<dbReference type="PRINTS" id="PR00081">
    <property type="entry name" value="GDHRDH"/>
</dbReference>
<evidence type="ECO:0000313" key="2">
    <source>
        <dbReference type="EMBL" id="SCU77227.1"/>
    </source>
</evidence>
<dbReference type="PANTHER" id="PTHR47534">
    <property type="entry name" value="YALI0E05731P"/>
    <property type="match status" value="1"/>
</dbReference>
<sequence>MAFGSKVHNAKPNEDLKWSNAPANKLDLKTLRVAIVGGTAGIGQSLAQLFGSRGAEVVVVGRTFRDQNSKNVSFIKADLELMSEAKRVAQVLAQKPLDLVIFTTGILAAPKREETTEGLERDIAVSYLSRLVIVRNLLPHIEKSHTNLVKKPRVFIYGFPCAGEKGSPDDLNSYVDYEGMKTHMATVAGNEALVHDTARRFPSIAVYGVNPGLIKTAIRNNFLGARSWKSFSVESAIGLLFQNTKQYAVKNVPMMVAPELDDYTAAFFDSFGKPILSDGFPESYVEKYIRNSEELLKKSGVPYY</sequence>
<proteinExistence type="predicted"/>